<name>F6PI01_CIOIN</name>
<dbReference type="GeneTree" id="ENSGT00530000069464"/>
<proteinExistence type="predicted"/>
<organism evidence="2 3">
    <name type="scientific">Ciona intestinalis</name>
    <name type="common">Transparent sea squirt</name>
    <name type="synonym">Ascidia intestinalis</name>
    <dbReference type="NCBI Taxonomy" id="7719"/>
    <lineage>
        <taxon>Eukaryota</taxon>
        <taxon>Metazoa</taxon>
        <taxon>Chordata</taxon>
        <taxon>Tunicata</taxon>
        <taxon>Ascidiacea</taxon>
        <taxon>Phlebobranchia</taxon>
        <taxon>Cionidae</taxon>
        <taxon>Ciona</taxon>
    </lineage>
</organism>
<feature type="transmembrane region" description="Helical" evidence="1">
    <location>
        <begin position="20"/>
        <end position="44"/>
    </location>
</feature>
<evidence type="ECO:0000313" key="2">
    <source>
        <dbReference type="Ensembl" id="ENSCINP00000020278.3"/>
    </source>
</evidence>
<keyword evidence="1" id="KW-0472">Membrane</keyword>
<dbReference type="Ensembl" id="ENSCINT00000020278.3">
    <property type="protein sequence ID" value="ENSCINP00000020278.3"/>
    <property type="gene ID" value="ENSCING00000010158.3"/>
</dbReference>
<evidence type="ECO:0000313" key="3">
    <source>
        <dbReference type="Proteomes" id="UP000008144"/>
    </source>
</evidence>
<reference evidence="2" key="4">
    <citation type="submission" date="2025-09" db="UniProtKB">
        <authorList>
            <consortium name="Ensembl"/>
        </authorList>
    </citation>
    <scope>IDENTIFICATION</scope>
</reference>
<reference evidence="3" key="1">
    <citation type="journal article" date="2002" name="Science">
        <title>The draft genome of Ciona intestinalis: insights into chordate and vertebrate origins.</title>
        <authorList>
            <person name="Dehal P."/>
            <person name="Satou Y."/>
            <person name="Campbell R.K."/>
            <person name="Chapman J."/>
            <person name="Degnan B."/>
            <person name="De Tomaso A."/>
            <person name="Davidson B."/>
            <person name="Di Gregorio A."/>
            <person name="Gelpke M."/>
            <person name="Goodstein D.M."/>
            <person name="Harafuji N."/>
            <person name="Hastings K.E."/>
            <person name="Ho I."/>
            <person name="Hotta K."/>
            <person name="Huang W."/>
            <person name="Kawashima T."/>
            <person name="Lemaire P."/>
            <person name="Martinez D."/>
            <person name="Meinertzhagen I.A."/>
            <person name="Necula S."/>
            <person name="Nonaka M."/>
            <person name="Putnam N."/>
            <person name="Rash S."/>
            <person name="Saiga H."/>
            <person name="Satake M."/>
            <person name="Terry A."/>
            <person name="Yamada L."/>
            <person name="Wang H.G."/>
            <person name="Awazu S."/>
            <person name="Azumi K."/>
            <person name="Boore J."/>
            <person name="Branno M."/>
            <person name="Chin-Bow S."/>
            <person name="DeSantis R."/>
            <person name="Doyle S."/>
            <person name="Francino P."/>
            <person name="Keys D.N."/>
            <person name="Haga S."/>
            <person name="Hayashi H."/>
            <person name="Hino K."/>
            <person name="Imai K.S."/>
            <person name="Inaba K."/>
            <person name="Kano S."/>
            <person name="Kobayashi K."/>
            <person name="Kobayashi M."/>
            <person name="Lee B.I."/>
            <person name="Makabe K.W."/>
            <person name="Manohar C."/>
            <person name="Matassi G."/>
            <person name="Medina M."/>
            <person name="Mochizuki Y."/>
            <person name="Mount S."/>
            <person name="Morishita T."/>
            <person name="Miura S."/>
            <person name="Nakayama A."/>
            <person name="Nishizaka S."/>
            <person name="Nomoto H."/>
            <person name="Ohta F."/>
            <person name="Oishi K."/>
            <person name="Rigoutsos I."/>
            <person name="Sano M."/>
            <person name="Sasaki A."/>
            <person name="Sasakura Y."/>
            <person name="Shoguchi E."/>
            <person name="Shin-i T."/>
            <person name="Spagnuolo A."/>
            <person name="Stainier D."/>
            <person name="Suzuki M.M."/>
            <person name="Tassy O."/>
            <person name="Takatori N."/>
            <person name="Tokuoka M."/>
            <person name="Yagi K."/>
            <person name="Yoshizaki F."/>
            <person name="Wada S."/>
            <person name="Zhang C."/>
            <person name="Hyatt P.D."/>
            <person name="Larimer F."/>
            <person name="Detter C."/>
            <person name="Doggett N."/>
            <person name="Glavina T."/>
            <person name="Hawkins T."/>
            <person name="Richardson P."/>
            <person name="Lucas S."/>
            <person name="Kohara Y."/>
            <person name="Levine M."/>
            <person name="Satoh N."/>
            <person name="Rokhsar D.S."/>
        </authorList>
    </citation>
    <scope>NUCLEOTIDE SEQUENCE [LARGE SCALE GENOMIC DNA]</scope>
</reference>
<keyword evidence="1" id="KW-0812">Transmembrane</keyword>
<dbReference type="AlphaFoldDB" id="F6PI01"/>
<protein>
    <submittedName>
        <fullName evidence="2">Uncharacterized protein</fullName>
    </submittedName>
</protein>
<sequence>MTDCTVINIETNSLKLPPLVAGIGGAIAGIFGLIVGFLFIKCFCMDVLKRKFKINKSNFELTQLDNETNGGHNNMLYDDNNDGYDVTDAPVVDKDELQTRLFISDQRELEHNQNTTSKFMSKSLVDVLCCSTSDEMVLKLFERKLIELRMLATDMWVMKHTCLMKVFQVVLDQYLVAGSLNVKQHAHILTTVQQKFSSSLVKFRNKVNENEIELDEVDLMLNDVSNQHVETMIILCFIH</sequence>
<reference evidence="2" key="2">
    <citation type="journal article" date="2008" name="Genome Biol.">
        <title>Improved genome assembly and evidence-based global gene model set for the chordate Ciona intestinalis: new insight into intron and operon populations.</title>
        <authorList>
            <person name="Satou Y."/>
            <person name="Mineta K."/>
            <person name="Ogasawara M."/>
            <person name="Sasakura Y."/>
            <person name="Shoguchi E."/>
            <person name="Ueno K."/>
            <person name="Yamada L."/>
            <person name="Matsumoto J."/>
            <person name="Wasserscheid J."/>
            <person name="Dewar K."/>
            <person name="Wiley G.B."/>
            <person name="Macmil S.L."/>
            <person name="Roe B.A."/>
            <person name="Zeller R.W."/>
            <person name="Hastings K.E."/>
            <person name="Lemaire P."/>
            <person name="Lindquist E."/>
            <person name="Endo T."/>
            <person name="Hotta K."/>
            <person name="Inaba K."/>
        </authorList>
    </citation>
    <scope>NUCLEOTIDE SEQUENCE [LARGE SCALE GENOMIC DNA]</scope>
    <source>
        <strain evidence="2">wild type</strain>
    </source>
</reference>
<dbReference type="OMA" id="CFCMDVL"/>
<accession>F6PI01</accession>
<keyword evidence="1" id="KW-1133">Transmembrane helix</keyword>
<reference evidence="2" key="3">
    <citation type="submission" date="2025-08" db="UniProtKB">
        <authorList>
            <consortium name="Ensembl"/>
        </authorList>
    </citation>
    <scope>IDENTIFICATION</scope>
</reference>
<dbReference type="Proteomes" id="UP000008144">
    <property type="component" value="Chromosome 12"/>
</dbReference>
<dbReference type="InParanoid" id="F6PI01"/>
<dbReference type="EMBL" id="EAAA01001050">
    <property type="status" value="NOT_ANNOTATED_CDS"/>
    <property type="molecule type" value="Genomic_DNA"/>
</dbReference>
<dbReference type="HOGENOM" id="CLU_1192224_0_0_1"/>
<evidence type="ECO:0000256" key="1">
    <source>
        <dbReference type="SAM" id="Phobius"/>
    </source>
</evidence>
<keyword evidence="3" id="KW-1185">Reference proteome</keyword>